<gene>
    <name evidence="2" type="ORF">RM574_14715</name>
</gene>
<keyword evidence="1" id="KW-0812">Transmembrane</keyword>
<name>A0ABD5E6A4_9ACTN</name>
<keyword evidence="1" id="KW-0472">Membrane</keyword>
<dbReference type="AlphaFoldDB" id="A0ABD5E6A4"/>
<protein>
    <submittedName>
        <fullName evidence="2">Uncharacterized protein</fullName>
    </submittedName>
</protein>
<organism evidence="2 3">
    <name type="scientific">Streptomyces evansiae</name>
    <dbReference type="NCBI Taxonomy" id="3075535"/>
    <lineage>
        <taxon>Bacteria</taxon>
        <taxon>Bacillati</taxon>
        <taxon>Actinomycetota</taxon>
        <taxon>Actinomycetes</taxon>
        <taxon>Kitasatosporales</taxon>
        <taxon>Streptomycetaceae</taxon>
        <taxon>Streptomyces</taxon>
    </lineage>
</organism>
<evidence type="ECO:0000313" key="2">
    <source>
        <dbReference type="EMBL" id="MDT0416742.1"/>
    </source>
</evidence>
<evidence type="ECO:0000313" key="3">
    <source>
        <dbReference type="Proteomes" id="UP001183607"/>
    </source>
</evidence>
<dbReference type="Proteomes" id="UP001183607">
    <property type="component" value="Unassembled WGS sequence"/>
</dbReference>
<feature type="transmembrane region" description="Helical" evidence="1">
    <location>
        <begin position="7"/>
        <end position="24"/>
    </location>
</feature>
<reference evidence="3" key="1">
    <citation type="submission" date="2023-07" db="EMBL/GenBank/DDBJ databases">
        <title>30 novel species of actinomycetes from the DSMZ collection.</title>
        <authorList>
            <person name="Nouioui I."/>
        </authorList>
    </citation>
    <scope>NUCLEOTIDE SEQUENCE [LARGE SCALE GENOMIC DNA]</scope>
    <source>
        <strain evidence="3">DSM 41982</strain>
    </source>
</reference>
<accession>A0ABD5E6A4</accession>
<proteinExistence type="predicted"/>
<keyword evidence="1" id="KW-1133">Transmembrane helix</keyword>
<evidence type="ECO:0000256" key="1">
    <source>
        <dbReference type="SAM" id="Phobius"/>
    </source>
</evidence>
<feature type="transmembrane region" description="Helical" evidence="1">
    <location>
        <begin position="36"/>
        <end position="53"/>
    </location>
</feature>
<comment type="caution">
    <text evidence="2">The sequence shown here is derived from an EMBL/GenBank/DDBJ whole genome shotgun (WGS) entry which is preliminary data.</text>
</comment>
<dbReference type="EMBL" id="JAVRER010000020">
    <property type="protein sequence ID" value="MDT0416742.1"/>
    <property type="molecule type" value="Genomic_DNA"/>
</dbReference>
<sequence length="68" mass="7538">MRSTDRILVWSAPVLAVGLLVWGVGGVISDAPVARIAWQFVLAFVMACNAVAARQRLRRDDFPDERRA</sequence>